<dbReference type="KEGG" id="mhey:H2LOC_007085"/>
<dbReference type="Proteomes" id="UP000309061">
    <property type="component" value="Chromosome"/>
</dbReference>
<name>A0A6B8KCR8_9HYPH</name>
<evidence type="ECO:0000313" key="1">
    <source>
        <dbReference type="EMBL" id="QGM45477.1"/>
    </source>
</evidence>
<reference evidence="1 2" key="1">
    <citation type="submission" date="2019-11" db="EMBL/GenBank/DDBJ databases">
        <title>The genome sequence of Methylocystis heyeri.</title>
        <authorList>
            <person name="Oshkin I.Y."/>
            <person name="Miroshnikov K."/>
            <person name="Dedysh S.N."/>
        </authorList>
    </citation>
    <scope>NUCLEOTIDE SEQUENCE [LARGE SCALE GENOMIC DNA]</scope>
    <source>
        <strain evidence="1 2">H2</strain>
    </source>
</reference>
<proteinExistence type="predicted"/>
<evidence type="ECO:0000313" key="2">
    <source>
        <dbReference type="Proteomes" id="UP000309061"/>
    </source>
</evidence>
<dbReference type="RefSeq" id="WP_154331588.1">
    <property type="nucleotide sequence ID" value="NZ_CP046052.1"/>
</dbReference>
<keyword evidence="2" id="KW-1185">Reference proteome</keyword>
<organism evidence="1 2">
    <name type="scientific">Methylocystis heyeri</name>
    <dbReference type="NCBI Taxonomy" id="391905"/>
    <lineage>
        <taxon>Bacteria</taxon>
        <taxon>Pseudomonadati</taxon>
        <taxon>Pseudomonadota</taxon>
        <taxon>Alphaproteobacteria</taxon>
        <taxon>Hyphomicrobiales</taxon>
        <taxon>Methylocystaceae</taxon>
        <taxon>Methylocystis</taxon>
    </lineage>
</organism>
<sequence>MQQDNVKALDIVSRYRSGEPVSALSKTFNVSPQRIYQIIDRETAEEMRSKLPVGALSTRTMKALLHNPVAPVEMSEINPEWVVRNFDRFDLRGIPNLGEKGQKEVIAWVESNGLRLRDRAIVWSRSSRQ</sequence>
<gene>
    <name evidence="1" type="ORF">H2LOC_007085</name>
</gene>
<dbReference type="EMBL" id="CP046052">
    <property type="protein sequence ID" value="QGM45477.1"/>
    <property type="molecule type" value="Genomic_DNA"/>
</dbReference>
<accession>A0A6B8KCR8</accession>
<dbReference type="AlphaFoldDB" id="A0A6B8KCR8"/>
<protein>
    <submittedName>
        <fullName evidence="1">Uncharacterized protein</fullName>
    </submittedName>
</protein>
<dbReference type="Gene3D" id="1.10.10.60">
    <property type="entry name" value="Homeodomain-like"/>
    <property type="match status" value="1"/>
</dbReference>